<organism evidence="3 4">
    <name type="scientific">Thiobacillus denitrificans</name>
    <dbReference type="NCBI Taxonomy" id="36861"/>
    <lineage>
        <taxon>Bacteria</taxon>
        <taxon>Pseudomonadati</taxon>
        <taxon>Pseudomonadota</taxon>
        <taxon>Betaproteobacteria</taxon>
        <taxon>Nitrosomonadales</taxon>
        <taxon>Thiobacillaceae</taxon>
        <taxon>Thiobacillus</taxon>
    </lineage>
</organism>
<proteinExistence type="predicted"/>
<gene>
    <name evidence="3" type="ORF">ABW22_03610</name>
</gene>
<dbReference type="STRING" id="1123392.GCA_000376425_01534"/>
<sequence length="269" mass="30472">MSPTPLLNVIRFFLLALLLGSTVARADEATDLAQRVHERPNGRDLTTLGRMVLTEKGRAPRIREIVAYRLDQAGGQTANLIRFVYPEDIAGTGLLSIDKADGNTDQWLYLPALDRVRRISSDRKGGRFVGSDLYFEDLQERKPSKDHHRLLGQQAENGILCDVLESVPTDPKDSAYSKRISWIDPATAIPQRVDYFEKDASPPSKRWLLRSKKRNQGYWTLTDSRMIDLSTGHETRMVVDVALYDQKLPARLFTSQALADESLESEYRP</sequence>
<dbReference type="Gene3D" id="2.50.20.10">
    <property type="entry name" value="Lipoprotein localisation LolA/LolB/LppX"/>
    <property type="match status" value="1"/>
</dbReference>
<dbReference type="CDD" id="cd16329">
    <property type="entry name" value="LolA_like"/>
    <property type="match status" value="1"/>
</dbReference>
<reference evidence="3 4" key="1">
    <citation type="journal article" date="2015" name="Appl. Environ. Microbiol.">
        <title>Aerobic and Anaerobic Thiosulfate Oxidation by a Cold-Adapted, Subglacial Chemoautotroph.</title>
        <authorList>
            <person name="Harrold Z.R."/>
            <person name="Skidmore M.L."/>
            <person name="Hamilton T.L."/>
            <person name="Desch L."/>
            <person name="Amada K."/>
            <person name="van Gelder W."/>
            <person name="Glover K."/>
            <person name="Roden E.E."/>
            <person name="Boyd E.S."/>
        </authorList>
    </citation>
    <scope>NUCLEOTIDE SEQUENCE [LARGE SCALE GENOMIC DNA]</scope>
    <source>
        <strain evidence="3 4">RG</strain>
    </source>
</reference>
<evidence type="ECO:0000259" key="2">
    <source>
        <dbReference type="Pfam" id="PF17131"/>
    </source>
</evidence>
<feature type="signal peptide" evidence="1">
    <location>
        <begin position="1"/>
        <end position="26"/>
    </location>
</feature>
<protein>
    <recommendedName>
        <fullName evidence="2">Uncharacterized protein TP-0789 domain-containing protein</fullName>
    </recommendedName>
</protein>
<dbReference type="RefSeq" id="WP_059752032.1">
    <property type="nucleotide sequence ID" value="NZ_LDUG01000014.1"/>
</dbReference>
<accession>A0A106BSJ1</accession>
<dbReference type="Pfam" id="PF17131">
    <property type="entry name" value="LolA_like"/>
    <property type="match status" value="1"/>
</dbReference>
<dbReference type="Proteomes" id="UP000064243">
    <property type="component" value="Unassembled WGS sequence"/>
</dbReference>
<dbReference type="InterPro" id="IPR033399">
    <property type="entry name" value="TP_0789-like"/>
</dbReference>
<feature type="domain" description="Uncharacterized protein TP-0789" evidence="2">
    <location>
        <begin position="76"/>
        <end position="259"/>
    </location>
</feature>
<dbReference type="EMBL" id="LDUG01000014">
    <property type="protein sequence ID" value="KVW97845.1"/>
    <property type="molecule type" value="Genomic_DNA"/>
</dbReference>
<evidence type="ECO:0000256" key="1">
    <source>
        <dbReference type="SAM" id="SignalP"/>
    </source>
</evidence>
<evidence type="ECO:0000313" key="4">
    <source>
        <dbReference type="Proteomes" id="UP000064243"/>
    </source>
</evidence>
<keyword evidence="4" id="KW-1185">Reference proteome</keyword>
<keyword evidence="1" id="KW-0732">Signal</keyword>
<evidence type="ECO:0000313" key="3">
    <source>
        <dbReference type="EMBL" id="KVW97845.1"/>
    </source>
</evidence>
<feature type="chain" id="PRO_5007125748" description="Uncharacterized protein TP-0789 domain-containing protein" evidence="1">
    <location>
        <begin position="27"/>
        <end position="269"/>
    </location>
</feature>
<comment type="caution">
    <text evidence="3">The sequence shown here is derived from an EMBL/GenBank/DDBJ whole genome shotgun (WGS) entry which is preliminary data.</text>
</comment>
<dbReference type="PATRIC" id="fig|36861.3.peg.168"/>
<name>A0A106BSJ1_THIDE</name>
<dbReference type="OrthoDB" id="9803781at2"/>
<dbReference type="AlphaFoldDB" id="A0A106BSJ1"/>